<evidence type="ECO:0000313" key="2">
    <source>
        <dbReference type="EMBL" id="TWV98743.1"/>
    </source>
</evidence>
<gene>
    <name evidence="2" type="ORF">FEF09_20150</name>
</gene>
<keyword evidence="2" id="KW-0808">Transferase</keyword>
<dbReference type="Gene3D" id="3.40.50.150">
    <property type="entry name" value="Vaccinia Virus protein VP39"/>
    <property type="match status" value="1"/>
</dbReference>
<evidence type="ECO:0000313" key="3">
    <source>
        <dbReference type="Proteomes" id="UP000318815"/>
    </source>
</evidence>
<dbReference type="InterPro" id="IPR029063">
    <property type="entry name" value="SAM-dependent_MTases_sf"/>
</dbReference>
<keyword evidence="2" id="KW-0489">Methyltransferase</keyword>
<proteinExistence type="predicted"/>
<dbReference type="InterPro" id="IPR041698">
    <property type="entry name" value="Methyltransf_25"/>
</dbReference>
<dbReference type="GO" id="GO:0008168">
    <property type="term" value="F:methyltransferase activity"/>
    <property type="evidence" value="ECO:0007669"/>
    <property type="project" value="UniProtKB-KW"/>
</dbReference>
<dbReference type="AlphaFoldDB" id="A0A5C6LQ29"/>
<dbReference type="EMBL" id="VOHS01000024">
    <property type="protein sequence ID" value="TWV98743.1"/>
    <property type="molecule type" value="Genomic_DNA"/>
</dbReference>
<dbReference type="Proteomes" id="UP000318815">
    <property type="component" value="Unassembled WGS sequence"/>
</dbReference>
<organism evidence="2 3">
    <name type="scientific">Chitinophaga pinensis</name>
    <dbReference type="NCBI Taxonomy" id="79329"/>
    <lineage>
        <taxon>Bacteria</taxon>
        <taxon>Pseudomonadati</taxon>
        <taxon>Bacteroidota</taxon>
        <taxon>Chitinophagia</taxon>
        <taxon>Chitinophagales</taxon>
        <taxon>Chitinophagaceae</taxon>
        <taxon>Chitinophaga</taxon>
    </lineage>
</organism>
<dbReference type="SUPFAM" id="SSF53335">
    <property type="entry name" value="S-adenosyl-L-methionine-dependent methyltransferases"/>
    <property type="match status" value="1"/>
</dbReference>
<keyword evidence="3" id="KW-1185">Reference proteome</keyword>
<dbReference type="GO" id="GO:0032259">
    <property type="term" value="P:methylation"/>
    <property type="evidence" value="ECO:0007669"/>
    <property type="project" value="UniProtKB-KW"/>
</dbReference>
<dbReference type="Pfam" id="PF13649">
    <property type="entry name" value="Methyltransf_25"/>
    <property type="match status" value="1"/>
</dbReference>
<comment type="caution">
    <text evidence="2">The sequence shown here is derived from an EMBL/GenBank/DDBJ whole genome shotgun (WGS) entry which is preliminary data.</text>
</comment>
<dbReference type="OrthoDB" id="9800454at2"/>
<reference evidence="2 3" key="1">
    <citation type="submission" date="2019-08" db="EMBL/GenBank/DDBJ databases">
        <title>Whole genome sequencing of chitin degrading bacteria Chitinophaga pinensis YS16.</title>
        <authorList>
            <person name="Singh R.P."/>
            <person name="Manchanda G."/>
            <person name="Maurya I.K."/>
            <person name="Joshi N.K."/>
            <person name="Srivastava A.K."/>
        </authorList>
    </citation>
    <scope>NUCLEOTIDE SEQUENCE [LARGE SCALE GENOMIC DNA]</scope>
    <source>
        <strain evidence="2 3">YS-16</strain>
    </source>
</reference>
<evidence type="ECO:0000259" key="1">
    <source>
        <dbReference type="Pfam" id="PF13649"/>
    </source>
</evidence>
<sequence>MFVNTEQRTIAPELMDDFQMEGETLRKTLDQIAYINRILGGNRITLDGVCTLMEHVPKGKMITIADIGCGNGDMLRSVAKLARKCKWRVRLLGIDANRFTVDYAGELSAEYPEITYYCMDIMQDGFRHIHYDIALCTLTLHHFEERQIIKLMSLFRRNAVLGIVINDLQRSAVAYRLFQVFSWIAGLGRMAKSDGLISILRGFKRKEIEQLSQKLNFNQYTLKWKWAFRYQWIITNV</sequence>
<name>A0A5C6LQ29_9BACT</name>
<protein>
    <submittedName>
        <fullName evidence="2">Methyltransferase domain-containing protein</fullName>
    </submittedName>
</protein>
<dbReference type="CDD" id="cd02440">
    <property type="entry name" value="AdoMet_MTases"/>
    <property type="match status" value="1"/>
</dbReference>
<feature type="domain" description="Methyltransferase" evidence="1">
    <location>
        <begin position="64"/>
        <end position="157"/>
    </location>
</feature>
<dbReference type="RefSeq" id="WP_146306771.1">
    <property type="nucleotide sequence ID" value="NZ_VOHS01000024.1"/>
</dbReference>
<accession>A0A5C6LQ29</accession>